<feature type="region of interest" description="Disordered" evidence="12">
    <location>
        <begin position="514"/>
        <end position="548"/>
    </location>
</feature>
<feature type="domain" description="WWE" evidence="14">
    <location>
        <begin position="82"/>
        <end position="161"/>
    </location>
</feature>
<keyword evidence="16" id="KW-1185">Reference proteome</keyword>
<dbReference type="AlphaFoldDB" id="A0A553PL80"/>
<organism evidence="15 16">
    <name type="scientific">Tigriopus californicus</name>
    <name type="common">Marine copepod</name>
    <dbReference type="NCBI Taxonomy" id="6832"/>
    <lineage>
        <taxon>Eukaryota</taxon>
        <taxon>Metazoa</taxon>
        <taxon>Ecdysozoa</taxon>
        <taxon>Arthropoda</taxon>
        <taxon>Crustacea</taxon>
        <taxon>Multicrustacea</taxon>
        <taxon>Hexanauplia</taxon>
        <taxon>Copepoda</taxon>
        <taxon>Harpacticoida</taxon>
        <taxon>Harpacticidae</taxon>
        <taxon>Tigriopus</taxon>
    </lineage>
</organism>
<evidence type="ECO:0000256" key="1">
    <source>
        <dbReference type="ARBA" id="ARBA00000900"/>
    </source>
</evidence>
<reference evidence="15 16" key="1">
    <citation type="journal article" date="2018" name="Nat. Ecol. Evol.">
        <title>Genomic signatures of mitonuclear coevolution across populations of Tigriopus californicus.</title>
        <authorList>
            <person name="Barreto F.S."/>
            <person name="Watson E.T."/>
            <person name="Lima T.G."/>
            <person name="Willett C.S."/>
            <person name="Edmands S."/>
            <person name="Li W."/>
            <person name="Burton R.S."/>
        </authorList>
    </citation>
    <scope>NUCLEOTIDE SEQUENCE [LARGE SCALE GENOMIC DNA]</scope>
    <source>
        <strain evidence="15 16">San Diego</strain>
    </source>
</reference>
<feature type="domain" description="RING-type" evidence="13">
    <location>
        <begin position="730"/>
        <end position="785"/>
    </location>
</feature>
<dbReference type="SUPFAM" id="SSF57850">
    <property type="entry name" value="RING/U-box"/>
    <property type="match status" value="1"/>
</dbReference>
<feature type="compositionally biased region" description="Low complexity" evidence="12">
    <location>
        <begin position="669"/>
        <end position="685"/>
    </location>
</feature>
<comment type="caution">
    <text evidence="15">The sequence shown here is derived from an EMBL/GenBank/DDBJ whole genome shotgun (WGS) entry which is preliminary data.</text>
</comment>
<dbReference type="GO" id="GO:0005737">
    <property type="term" value="C:cytoplasm"/>
    <property type="evidence" value="ECO:0007669"/>
    <property type="project" value="UniProtKB-SubCell"/>
</dbReference>
<feature type="compositionally biased region" description="Basic and acidic residues" evidence="12">
    <location>
        <begin position="231"/>
        <end position="248"/>
    </location>
</feature>
<evidence type="ECO:0000256" key="2">
    <source>
        <dbReference type="ARBA" id="ARBA00004906"/>
    </source>
</evidence>
<evidence type="ECO:0000256" key="11">
    <source>
        <dbReference type="RuleBase" id="RU367105"/>
    </source>
</evidence>
<dbReference type="EC" id="2.3.2.27" evidence="11"/>
<comment type="pathway">
    <text evidence="2 11">Protein modification; protein ubiquitination.</text>
</comment>
<dbReference type="OrthoDB" id="2449614at2759"/>
<dbReference type="InterPro" id="IPR004170">
    <property type="entry name" value="WWE_dom"/>
</dbReference>
<evidence type="ECO:0000256" key="4">
    <source>
        <dbReference type="ARBA" id="ARBA00022679"/>
    </source>
</evidence>
<evidence type="ECO:0000256" key="3">
    <source>
        <dbReference type="ARBA" id="ARBA00009413"/>
    </source>
</evidence>
<keyword evidence="8 11" id="KW-0862">Zinc</keyword>
<dbReference type="STRING" id="6832.A0A553PL80"/>
<evidence type="ECO:0000256" key="6">
    <source>
        <dbReference type="ARBA" id="ARBA00022737"/>
    </source>
</evidence>
<gene>
    <name evidence="15" type="ORF">TCAL_12221</name>
</gene>
<dbReference type="GO" id="GO:0007219">
    <property type="term" value="P:Notch signaling pathway"/>
    <property type="evidence" value="ECO:0007669"/>
    <property type="project" value="UniProtKB-KW"/>
</dbReference>
<proteinExistence type="inferred from homology"/>
<dbReference type="PROSITE" id="PS50089">
    <property type="entry name" value="ZF_RING_2"/>
    <property type="match status" value="1"/>
</dbReference>
<keyword evidence="6" id="KW-0677">Repeat</keyword>
<comment type="catalytic activity">
    <reaction evidence="1 11">
        <text>S-ubiquitinyl-[E2 ubiquitin-conjugating enzyme]-L-cysteine + [acceptor protein]-L-lysine = [E2 ubiquitin-conjugating enzyme]-L-cysteine + N(6)-ubiquitinyl-[acceptor protein]-L-lysine.</text>
        <dbReference type="EC" id="2.3.2.27"/>
    </reaction>
</comment>
<feature type="region of interest" description="Disordered" evidence="12">
    <location>
        <begin position="580"/>
        <end position="599"/>
    </location>
</feature>
<keyword evidence="5 11" id="KW-0479">Metal-binding</keyword>
<evidence type="ECO:0000256" key="10">
    <source>
        <dbReference type="PROSITE-ProRule" id="PRU00175"/>
    </source>
</evidence>
<dbReference type="PANTHER" id="PTHR12622">
    <property type="entry name" value="DELTEX-RELATED"/>
    <property type="match status" value="1"/>
</dbReference>
<sequence length="939" mass="105284">MALCPTGVPTLYVVVWEWENRPNRWRPYTPEVTQLLERAHQKKLNKIYLKDADPLLSDYYINMTLFEQYCEPTGARYTVRREFYTSTSPAGKGAKWEWGGDTTSDWHIYDMEVQVVIEEAWARGDQTIDISKHFPGCPYIMNFCNLTQVRANTGVVRPIRRVPQPSYPMVKLTQAEIASMIHRKEERRKDMLAEMERRNNHNNPSKKKRAKDILATEKGKKAVKNLMNTIFHKDSSKHDKDRNSKGHGIENGIRRKSMSSSMPLSKSPARSALSASSHNLSRFPGDRSPTFLHPGTINPTHYRQHSASSPPRRSVIGHPSASSEFNYPVVGRRTSGRPGGSQYSGQHAYQYRRIQDSSFSSFSDNGSSSIVRRPSVDTISTYLSHESAYHPSYRGSNSVMGRMSHRNSFYGGSLGSQELLDIYGDEDSVFTDDSYSLRLGDSVSVFNNEGRTAMNGARPKIRNALPPMRGAQVPARHRVLSDPSLAHHGKLPSPPPFHRSQTDQAFRHSVHGTMMDHDVPDEDDDDDDVVDDDEEEEEEDDSDLYVNQSAIQTSLQNGSRYAHRYEYIGEASPPGRWVQPFQGPATSSQLSLNQGGSRRSLFQSQNSIFGSQSQSRDHSFLSDHQSLCLSQNSLGAHSRNPSVLSHSSVPNSPCKNGTIKKRPVPTPRTILNTSSSTISQSQTSNGDECLSMSSSQANETHGSSKYSPIDRLILKYAQFVIDPNDPSEACHLCSVSLELPSPCHETDRSVVCLTLCHHKFHLSCLKSLIENQVGGTTYIECPSCHNVAGERWGSMPVNGTMTYKIVPKGLPGFEDYHSIQITYNFQNGIQGQDQPAPGQPFYAIGFPRIAFLPDTEKGRRILKFLETAFNHQLTFTISKNRGPHGRVGQPDLLVWNEAIEHKTDFGPSDKDNSFPDPEYLDRVLLQLSHLGIIDTEHDV</sequence>
<dbReference type="OMA" id="CICCERL"/>
<feature type="domain" description="WWE" evidence="14">
    <location>
        <begin position="1"/>
        <end position="81"/>
    </location>
</feature>
<evidence type="ECO:0000259" key="14">
    <source>
        <dbReference type="PROSITE" id="PS50918"/>
    </source>
</evidence>
<feature type="region of interest" description="Disordered" evidence="12">
    <location>
        <begin position="638"/>
        <end position="705"/>
    </location>
</feature>
<comment type="subcellular location">
    <subcellularLocation>
        <location evidence="11">Cytoplasm</location>
    </subcellularLocation>
</comment>
<evidence type="ECO:0000256" key="5">
    <source>
        <dbReference type="ARBA" id="ARBA00022723"/>
    </source>
</evidence>
<protein>
    <recommendedName>
        <fullName evidence="11">E3 ubiquitin-protein ligase</fullName>
        <ecNumber evidence="11">2.3.2.27</ecNumber>
    </recommendedName>
</protein>
<feature type="compositionally biased region" description="Basic and acidic residues" evidence="12">
    <location>
        <begin position="211"/>
        <end position="220"/>
    </location>
</feature>
<feature type="compositionally biased region" description="Acidic residues" evidence="12">
    <location>
        <begin position="519"/>
        <end position="543"/>
    </location>
</feature>
<dbReference type="SMART" id="SM00678">
    <property type="entry name" value="WWE"/>
    <property type="match status" value="2"/>
</dbReference>
<keyword evidence="7 10" id="KW-0863">Zinc-finger</keyword>
<dbReference type="PROSITE" id="PS50918">
    <property type="entry name" value="WWE"/>
    <property type="match status" value="2"/>
</dbReference>
<dbReference type="GO" id="GO:0016567">
    <property type="term" value="P:protein ubiquitination"/>
    <property type="evidence" value="ECO:0007669"/>
    <property type="project" value="UniProtKB-UniRule"/>
</dbReference>
<name>A0A553PL80_TIGCA</name>
<dbReference type="Pfam" id="PF18102">
    <property type="entry name" value="DTC"/>
    <property type="match status" value="1"/>
</dbReference>
<feature type="compositionally biased region" description="Low complexity" evidence="12">
    <location>
        <begin position="258"/>
        <end position="271"/>
    </location>
</feature>
<evidence type="ECO:0000256" key="12">
    <source>
        <dbReference type="SAM" id="MobiDB-lite"/>
    </source>
</evidence>
<dbReference type="GO" id="GO:0008270">
    <property type="term" value="F:zinc ion binding"/>
    <property type="evidence" value="ECO:0007669"/>
    <property type="project" value="UniProtKB-KW"/>
</dbReference>
<evidence type="ECO:0000313" key="15">
    <source>
        <dbReference type="EMBL" id="TRY78435.1"/>
    </source>
</evidence>
<keyword evidence="9" id="KW-0914">Notch signaling pathway</keyword>
<dbReference type="GO" id="GO:0061630">
    <property type="term" value="F:ubiquitin protein ligase activity"/>
    <property type="evidence" value="ECO:0007669"/>
    <property type="project" value="UniProtKB-UniRule"/>
</dbReference>
<dbReference type="InterPro" id="IPR037197">
    <property type="entry name" value="WWE_dom_sf"/>
</dbReference>
<dbReference type="Gene3D" id="3.30.720.50">
    <property type="match status" value="2"/>
</dbReference>
<dbReference type="Gene3D" id="3.30.40.10">
    <property type="entry name" value="Zinc/RING finger domain, C3HC4 (zinc finger)"/>
    <property type="match status" value="1"/>
</dbReference>
<feature type="compositionally biased region" description="Polar residues" evidence="12">
    <location>
        <begin position="584"/>
        <end position="599"/>
    </location>
</feature>
<dbReference type="Gene3D" id="3.30.390.130">
    <property type="match status" value="1"/>
</dbReference>
<feature type="compositionally biased region" description="Polar residues" evidence="12">
    <location>
        <begin position="297"/>
        <end position="311"/>
    </location>
</feature>
<evidence type="ECO:0000259" key="13">
    <source>
        <dbReference type="PROSITE" id="PS50089"/>
    </source>
</evidence>
<dbReference type="InterPro" id="IPR018123">
    <property type="entry name" value="WWE-dom_subgr"/>
</dbReference>
<dbReference type="InterPro" id="IPR001841">
    <property type="entry name" value="Znf_RING"/>
</dbReference>
<evidence type="ECO:0000256" key="8">
    <source>
        <dbReference type="ARBA" id="ARBA00022833"/>
    </source>
</evidence>
<feature type="region of interest" description="Disordered" evidence="12">
    <location>
        <begin position="195"/>
        <end position="345"/>
    </location>
</feature>
<dbReference type="Proteomes" id="UP000318571">
    <property type="component" value="Chromosome 11"/>
</dbReference>
<dbReference type="InterPro" id="IPR039399">
    <property type="entry name" value="Deltex_C_sf"/>
</dbReference>
<dbReference type="InterPro" id="IPR039398">
    <property type="entry name" value="Deltex_fam"/>
</dbReference>
<dbReference type="Pfam" id="PF02825">
    <property type="entry name" value="WWE"/>
    <property type="match status" value="2"/>
</dbReference>
<dbReference type="EMBL" id="VCGU01000003">
    <property type="protein sequence ID" value="TRY78435.1"/>
    <property type="molecule type" value="Genomic_DNA"/>
</dbReference>
<dbReference type="InterPro" id="IPR039396">
    <property type="entry name" value="Deltex_C"/>
</dbReference>
<dbReference type="InterPro" id="IPR013083">
    <property type="entry name" value="Znf_RING/FYVE/PHD"/>
</dbReference>
<keyword evidence="11" id="KW-0963">Cytoplasm</keyword>
<accession>A0A553PL80</accession>
<dbReference type="SUPFAM" id="SSF117839">
    <property type="entry name" value="WWE domain"/>
    <property type="match status" value="2"/>
</dbReference>
<dbReference type="CDD" id="cd16448">
    <property type="entry name" value="RING-H2"/>
    <property type="match status" value="1"/>
</dbReference>
<evidence type="ECO:0000256" key="9">
    <source>
        <dbReference type="ARBA" id="ARBA00022976"/>
    </source>
</evidence>
<dbReference type="UniPathway" id="UPA00143"/>
<feature type="compositionally biased region" description="Polar residues" evidence="12">
    <location>
        <begin position="691"/>
        <end position="705"/>
    </location>
</feature>
<evidence type="ECO:0000313" key="16">
    <source>
        <dbReference type="Proteomes" id="UP000318571"/>
    </source>
</evidence>
<comment type="similarity">
    <text evidence="3 11">Belongs to the Deltex family.</text>
</comment>
<evidence type="ECO:0000256" key="7">
    <source>
        <dbReference type="ARBA" id="ARBA00022771"/>
    </source>
</evidence>
<keyword evidence="4 11" id="KW-0808">Transferase</keyword>
<feature type="compositionally biased region" description="Polar residues" evidence="12">
    <location>
        <begin position="638"/>
        <end position="655"/>
    </location>
</feature>